<proteinExistence type="predicted"/>
<organism evidence="1 2">
    <name type="scientific">Agaricus bisporus var. burnettii</name>
    <dbReference type="NCBI Taxonomy" id="192524"/>
    <lineage>
        <taxon>Eukaryota</taxon>
        <taxon>Fungi</taxon>
        <taxon>Dikarya</taxon>
        <taxon>Basidiomycota</taxon>
        <taxon>Agaricomycotina</taxon>
        <taxon>Agaricomycetes</taxon>
        <taxon>Agaricomycetidae</taxon>
        <taxon>Agaricales</taxon>
        <taxon>Agaricineae</taxon>
        <taxon>Agaricaceae</taxon>
        <taxon>Agaricus</taxon>
    </lineage>
</organism>
<dbReference type="EMBL" id="JABXXO010000009">
    <property type="protein sequence ID" value="KAF7770767.1"/>
    <property type="molecule type" value="Genomic_DNA"/>
</dbReference>
<reference evidence="1 2" key="1">
    <citation type="journal article" name="Sci. Rep.">
        <title>Telomere-to-telomere assembled and centromere annotated genomes of the two main subspecies of the button mushroom Agaricus bisporus reveal especially polymorphic chromosome ends.</title>
        <authorList>
            <person name="Sonnenberg A.S.M."/>
            <person name="Sedaghat-Telgerd N."/>
            <person name="Lavrijssen B."/>
            <person name="Ohm R.A."/>
            <person name="Hendrickx P.M."/>
            <person name="Scholtmeijer K."/>
            <person name="Baars J.J.P."/>
            <person name="van Peer A."/>
        </authorList>
    </citation>
    <scope>NUCLEOTIDE SEQUENCE [LARGE SCALE GENOMIC DNA]</scope>
    <source>
        <strain evidence="1 2">H119_p4</strain>
    </source>
</reference>
<dbReference type="AlphaFoldDB" id="A0A8H7EZY7"/>
<gene>
    <name evidence="1" type="ORF">Agabi119p4_6741</name>
</gene>
<name>A0A8H7EZY7_AGABI</name>
<protein>
    <submittedName>
        <fullName evidence="1">Uncharacterized protein</fullName>
    </submittedName>
</protein>
<evidence type="ECO:0000313" key="1">
    <source>
        <dbReference type="EMBL" id="KAF7770767.1"/>
    </source>
</evidence>
<comment type="caution">
    <text evidence="1">The sequence shown here is derived from an EMBL/GenBank/DDBJ whole genome shotgun (WGS) entry which is preliminary data.</text>
</comment>
<accession>A0A8H7EZY7</accession>
<evidence type="ECO:0000313" key="2">
    <source>
        <dbReference type="Proteomes" id="UP000629468"/>
    </source>
</evidence>
<dbReference type="Proteomes" id="UP000629468">
    <property type="component" value="Unassembled WGS sequence"/>
</dbReference>
<sequence length="81" mass="9439">MCMNSIPRLQTTWCTNANKNFPRDAVIPMKAAAGSIGVLFKAFCRCKEQKEKRREADLTRDEQMGYSDEKYRVRGYWRAIS</sequence>